<evidence type="ECO:0000313" key="4">
    <source>
        <dbReference type="EMBL" id="MCP2170416.1"/>
    </source>
</evidence>
<dbReference type="PANTHER" id="PTHR21047:SF2">
    <property type="entry name" value="THYMIDINE DIPHOSPHO-4-KETO-RHAMNOSE 3,5-EPIMERASE"/>
    <property type="match status" value="1"/>
</dbReference>
<reference evidence="4" key="1">
    <citation type="submission" date="2022-06" db="EMBL/GenBank/DDBJ databases">
        <title>Genomic Encyclopedia of Archaeal and Bacterial Type Strains, Phase II (KMG-II): from individual species to whole genera.</title>
        <authorList>
            <person name="Goeker M."/>
        </authorList>
    </citation>
    <scope>NUCLEOTIDE SEQUENCE</scope>
    <source>
        <strain evidence="4">DSM 43935</strain>
    </source>
</reference>
<dbReference type="GO" id="GO:0008830">
    <property type="term" value="F:dTDP-4-dehydrorhamnose 3,5-epimerase activity"/>
    <property type="evidence" value="ECO:0007669"/>
    <property type="project" value="InterPro"/>
</dbReference>
<proteinExistence type="inferred from homology"/>
<dbReference type="AlphaFoldDB" id="A0AAE3GLG7"/>
<accession>A0AAE3GLG7</accession>
<dbReference type="EMBL" id="JAMTCK010000033">
    <property type="protein sequence ID" value="MCP2170416.1"/>
    <property type="molecule type" value="Genomic_DNA"/>
</dbReference>
<comment type="similarity">
    <text evidence="1">Belongs to the dTDP-4-dehydrorhamnose 3,5-epimerase family.</text>
</comment>
<feature type="active site" description="Proton acceptor" evidence="2">
    <location>
        <position position="62"/>
    </location>
</feature>
<dbReference type="InterPro" id="IPR011051">
    <property type="entry name" value="RmlC_Cupin_sf"/>
</dbReference>
<dbReference type="RefSeq" id="WP_253780734.1">
    <property type="nucleotide sequence ID" value="NZ_JAMTCK010000033.1"/>
</dbReference>
<dbReference type="InterPro" id="IPR000888">
    <property type="entry name" value="RmlC-like"/>
</dbReference>
<sequence length="201" mass="22212">MEVTQTVIPGAYRITSRKWVDNRGCFYEAFRTENLTERIGRPFRIAQANYSVSRRNVLRGIHGTTLPPGQEKLVTCVRGAVLDIVVDLRVGSPTFGCFDTTYQDANSGVAVYVADGIGHAFLALSDDVCMNYLCSQPYQPGTMIEIDALDPDLDLPWGLTEPPIMTDKDRRAPALAEAARAGLLPTYEECLRFYARSAVDA</sequence>
<gene>
    <name evidence="4" type="ORF">LX83_007307</name>
</gene>
<dbReference type="PANTHER" id="PTHR21047">
    <property type="entry name" value="DTDP-6-DEOXY-D-GLUCOSE-3,5 EPIMERASE"/>
    <property type="match status" value="1"/>
</dbReference>
<feature type="active site" description="Proton donor" evidence="2">
    <location>
        <position position="132"/>
    </location>
</feature>
<dbReference type="SUPFAM" id="SSF51182">
    <property type="entry name" value="RmlC-like cupins"/>
    <property type="match status" value="1"/>
</dbReference>
<dbReference type="Pfam" id="PF00908">
    <property type="entry name" value="dTDP_sugar_isom"/>
    <property type="match status" value="1"/>
</dbReference>
<protein>
    <submittedName>
        <fullName evidence="4">dTDP-4-dehydrorhamnose 3,5-epimerase</fullName>
    </submittedName>
</protein>
<organism evidence="4 5">
    <name type="scientific">Goodfellowiella coeruleoviolacea</name>
    <dbReference type="NCBI Taxonomy" id="334858"/>
    <lineage>
        <taxon>Bacteria</taxon>
        <taxon>Bacillati</taxon>
        <taxon>Actinomycetota</taxon>
        <taxon>Actinomycetes</taxon>
        <taxon>Pseudonocardiales</taxon>
        <taxon>Pseudonocardiaceae</taxon>
        <taxon>Goodfellowiella</taxon>
    </lineage>
</organism>
<evidence type="ECO:0000256" key="3">
    <source>
        <dbReference type="PIRSR" id="PIRSR600888-3"/>
    </source>
</evidence>
<dbReference type="Proteomes" id="UP001206128">
    <property type="component" value="Unassembled WGS sequence"/>
</dbReference>
<dbReference type="Gene3D" id="2.60.120.10">
    <property type="entry name" value="Jelly Rolls"/>
    <property type="match status" value="1"/>
</dbReference>
<dbReference type="GO" id="GO:0000271">
    <property type="term" value="P:polysaccharide biosynthetic process"/>
    <property type="evidence" value="ECO:0007669"/>
    <property type="project" value="TreeGrafter"/>
</dbReference>
<dbReference type="GO" id="GO:0005829">
    <property type="term" value="C:cytosol"/>
    <property type="evidence" value="ECO:0007669"/>
    <property type="project" value="TreeGrafter"/>
</dbReference>
<evidence type="ECO:0000256" key="2">
    <source>
        <dbReference type="PIRSR" id="PIRSR600888-1"/>
    </source>
</evidence>
<comment type="caution">
    <text evidence="4">The sequence shown here is derived from an EMBL/GenBank/DDBJ whole genome shotgun (WGS) entry which is preliminary data.</text>
</comment>
<keyword evidence="5" id="KW-1185">Reference proteome</keyword>
<dbReference type="CDD" id="cd00438">
    <property type="entry name" value="cupin_RmlC"/>
    <property type="match status" value="1"/>
</dbReference>
<dbReference type="InterPro" id="IPR014710">
    <property type="entry name" value="RmlC-like_jellyroll"/>
</dbReference>
<dbReference type="GO" id="GO:0019305">
    <property type="term" value="P:dTDP-rhamnose biosynthetic process"/>
    <property type="evidence" value="ECO:0007669"/>
    <property type="project" value="TreeGrafter"/>
</dbReference>
<name>A0AAE3GLG7_9PSEU</name>
<evidence type="ECO:0000313" key="5">
    <source>
        <dbReference type="Proteomes" id="UP001206128"/>
    </source>
</evidence>
<evidence type="ECO:0000256" key="1">
    <source>
        <dbReference type="ARBA" id="ARBA00010154"/>
    </source>
</evidence>
<feature type="site" description="Participates in a stacking interaction with the thymidine ring of dTDP-4-oxo-6-deoxyglucose" evidence="3">
    <location>
        <position position="138"/>
    </location>
</feature>